<sequence length="63" mass="6788">MVRPTTTAPGLLDMNDFLPKQRACKADFVLATVQSLNNHLSEIDPSQGRCANQADRGEQCAAA</sequence>
<dbReference type="HOGENOM" id="CLU_2884540_0_0_6"/>
<evidence type="ECO:0000313" key="2">
    <source>
        <dbReference type="EMBL" id="EIC21640.1"/>
    </source>
</evidence>
<gene>
    <name evidence="2" type="ORF">Thi970DRAFT_01856</name>
</gene>
<dbReference type="Proteomes" id="UP000002964">
    <property type="component" value="Unassembled WGS sequence"/>
</dbReference>
<dbReference type="EMBL" id="JH603169">
    <property type="protein sequence ID" value="EIC21640.1"/>
    <property type="molecule type" value="Genomic_DNA"/>
</dbReference>
<organism evidence="2 3">
    <name type="scientific">Thiorhodovibrio frisius</name>
    <dbReference type="NCBI Taxonomy" id="631362"/>
    <lineage>
        <taxon>Bacteria</taxon>
        <taxon>Pseudomonadati</taxon>
        <taxon>Pseudomonadota</taxon>
        <taxon>Gammaproteobacteria</taxon>
        <taxon>Chromatiales</taxon>
        <taxon>Chromatiaceae</taxon>
        <taxon>Thiorhodovibrio</taxon>
    </lineage>
</organism>
<dbReference type="RefSeq" id="WP_009148225.1">
    <property type="nucleotide sequence ID" value="NZ_CP121471.1"/>
</dbReference>
<dbReference type="AlphaFoldDB" id="H8Z2I5"/>
<feature type="region of interest" description="Disordered" evidence="1">
    <location>
        <begin position="42"/>
        <end position="63"/>
    </location>
</feature>
<proteinExistence type="predicted"/>
<protein>
    <submittedName>
        <fullName evidence="2">Uncharacterized protein</fullName>
    </submittedName>
</protein>
<name>H8Z2I5_9GAMM</name>
<evidence type="ECO:0000256" key="1">
    <source>
        <dbReference type="SAM" id="MobiDB-lite"/>
    </source>
</evidence>
<reference evidence="3" key="1">
    <citation type="submission" date="2011-06" db="EMBL/GenBank/DDBJ databases">
        <authorList>
            <consortium name="US DOE Joint Genome Institute (JGI-PGF)"/>
            <person name="Lucas S."/>
            <person name="Han J."/>
            <person name="Lapidus A."/>
            <person name="Cheng J.-F."/>
            <person name="Goodwin L."/>
            <person name="Pitluck S."/>
            <person name="Peters L."/>
            <person name="Land M.L."/>
            <person name="Hauser L."/>
            <person name="Vogl K."/>
            <person name="Liu Z."/>
            <person name="Overmann J."/>
            <person name="Frigaard N.-U."/>
            <person name="Bryant D.A."/>
            <person name="Woyke T.J."/>
        </authorList>
    </citation>
    <scope>NUCLEOTIDE SEQUENCE [LARGE SCALE GENOMIC DNA]</scope>
    <source>
        <strain evidence="3">970</strain>
    </source>
</reference>
<keyword evidence="3" id="KW-1185">Reference proteome</keyword>
<evidence type="ECO:0000313" key="3">
    <source>
        <dbReference type="Proteomes" id="UP000002964"/>
    </source>
</evidence>
<reference evidence="2 3" key="2">
    <citation type="submission" date="2011-11" db="EMBL/GenBank/DDBJ databases">
        <authorList>
            <consortium name="US DOE Joint Genome Institute"/>
            <person name="Lucas S."/>
            <person name="Han J."/>
            <person name="Lapidus A."/>
            <person name="Cheng J.-F."/>
            <person name="Goodwin L."/>
            <person name="Pitluck S."/>
            <person name="Peters L."/>
            <person name="Ovchinnikova G."/>
            <person name="Zhang X."/>
            <person name="Detter J.C."/>
            <person name="Han C."/>
            <person name="Tapia R."/>
            <person name="Land M."/>
            <person name="Hauser L."/>
            <person name="Kyrpides N."/>
            <person name="Ivanova N."/>
            <person name="Pagani I."/>
            <person name="Vogl K."/>
            <person name="Liu Z."/>
            <person name="Overmann J."/>
            <person name="Frigaard N.-U."/>
            <person name="Bryant D."/>
            <person name="Woyke T."/>
        </authorList>
    </citation>
    <scope>NUCLEOTIDE SEQUENCE [LARGE SCALE GENOMIC DNA]</scope>
    <source>
        <strain evidence="2 3">970</strain>
    </source>
</reference>
<accession>H8Z2I5</accession>